<keyword evidence="3" id="KW-0378">Hydrolase</keyword>
<name>A0A172JHR4_BPPB1</name>
<dbReference type="Proteomes" id="UP000202618">
    <property type="component" value="Segment"/>
</dbReference>
<feature type="region of interest" description="Disordered" evidence="1">
    <location>
        <begin position="521"/>
        <end position="544"/>
    </location>
</feature>
<dbReference type="GeneID" id="29058726"/>
<dbReference type="OrthoDB" id="2382at10239"/>
<accession>A0A172JHR4</accession>
<dbReference type="EMBL" id="KU878088">
    <property type="protein sequence ID" value="AMS01092.1"/>
    <property type="molecule type" value="Genomic_DNA"/>
</dbReference>
<dbReference type="InterPro" id="IPR046881">
    <property type="entry name" value="divDNAB"/>
</dbReference>
<feature type="domain" description="Divergent DnaB-like ATPase" evidence="2">
    <location>
        <begin position="167"/>
        <end position="511"/>
    </location>
</feature>
<dbReference type="Gene3D" id="3.40.50.300">
    <property type="entry name" value="P-loop containing nucleotide triphosphate hydrolases"/>
    <property type="match status" value="1"/>
</dbReference>
<dbReference type="SUPFAM" id="SSF52540">
    <property type="entry name" value="P-loop containing nucleoside triphosphate hydrolases"/>
    <property type="match status" value="1"/>
</dbReference>
<evidence type="ECO:0000313" key="4">
    <source>
        <dbReference type="Proteomes" id="UP000202618"/>
    </source>
</evidence>
<dbReference type="InterPro" id="IPR027417">
    <property type="entry name" value="P-loop_NTPase"/>
</dbReference>
<dbReference type="GO" id="GO:0004386">
    <property type="term" value="F:helicase activity"/>
    <property type="evidence" value="ECO:0007669"/>
    <property type="project" value="UniProtKB-KW"/>
</dbReference>
<evidence type="ECO:0000313" key="3">
    <source>
        <dbReference type="EMBL" id="AMS01092.1"/>
    </source>
</evidence>
<keyword evidence="3" id="KW-0347">Helicase</keyword>
<reference evidence="3 4" key="1">
    <citation type="journal article" date="2016" name="Virology">
        <title>The genome of AR9, a giant transducing Bacillus phage encoding two multisubunit RNA polymerases.</title>
        <authorList>
            <person name="Lavysh D."/>
            <person name="Sokolova M."/>
            <person name="Minakhin L."/>
            <person name="Yakunina M."/>
            <person name="Artamonova T."/>
            <person name="Kozyavkin S."/>
            <person name="Makarova K.S."/>
            <person name="Koonin E.V."/>
            <person name="Severinov K."/>
        </authorList>
    </citation>
    <scope>NUCLEOTIDE SEQUENCE [LARGE SCALE GENOMIC DNA]</scope>
</reference>
<dbReference type="KEGG" id="vg:29058726"/>
<protein>
    <submittedName>
        <fullName evidence="3">DnaB-like replicative helicase</fullName>
    </submittedName>
</protein>
<keyword evidence="3" id="KW-0067">ATP-binding</keyword>
<sequence>MYFKKKSGKKKDIEVVELPINIEMFDSIIQYTLSDNPLITKKSLINLRKLINFIDIRSYSEDFSRMLRIELLKKILEGELDQNIYRDALLKEYCIKELPHYSKDLLELFESGYFDEPLSNDDITFINKFVEENLTYIHLRRHSPDLEMALQQLRASDSSNLRSINNTLERIVGELNKDIKSAKAVNQYAAMDFNINGNTADSVVRATIEEYKKPNNHLKLGIKNFNKMLDGGVENGRVYLIFGLPKGFKSGTLLNIAIWICKYNREIVTKDKTKKPCVLYVTQENSIRETLQRIFVHSTGSNIENYTEEEALRIIREEVIGVDENGEAPIDLFIKYRPNKSISTSDLDTMCDDLELEGYEVVCLIQDYTKRIRSSSYNPSDLRLELGSVVDDFTVIAKTRNIPVISAGQLNREAYRILETSLEKGKSNIGKNLNASHIGESALMQENTDYGVIVNKEEFEGVEYLTFKLIASRAKKPSITYFAHPFEKGNGLRLMDDIHLAKSLSEDKIGGDKFKEFNPNKARENKGSFFNNNNSNQPEFPPVDLKVEANNGIEKDSGIPF</sequence>
<evidence type="ECO:0000259" key="2">
    <source>
        <dbReference type="Pfam" id="PF20307"/>
    </source>
</evidence>
<dbReference type="Pfam" id="PF20307">
    <property type="entry name" value="divDNAB"/>
    <property type="match status" value="1"/>
</dbReference>
<gene>
    <name evidence="3" type="ORF">AR9_g007</name>
</gene>
<organism evidence="3 4">
    <name type="scientific">Bacillus phage AR9</name>
    <dbReference type="NCBI Taxonomy" id="1815509"/>
    <lineage>
        <taxon>Viruses</taxon>
        <taxon>Duplodnaviria</taxon>
        <taxon>Heunggongvirae</taxon>
        <taxon>Uroviricota</taxon>
        <taxon>Caudoviricetes</taxon>
        <taxon>Takahashivirus</taxon>
        <taxon>Bacillus phage PBS1</taxon>
    </lineage>
</organism>
<keyword evidence="3" id="KW-0547">Nucleotide-binding</keyword>
<proteinExistence type="predicted"/>
<dbReference type="RefSeq" id="YP_009282912.1">
    <property type="nucleotide sequence ID" value="NC_031039.1"/>
</dbReference>
<evidence type="ECO:0000256" key="1">
    <source>
        <dbReference type="SAM" id="MobiDB-lite"/>
    </source>
</evidence>